<keyword evidence="2 6" id="KW-0812">Transmembrane</keyword>
<dbReference type="eggNOG" id="ENOG502RWDV">
    <property type="taxonomic scope" value="Eukaryota"/>
</dbReference>
<comment type="caution">
    <text evidence="7">The sequence shown here is derived from an EMBL/GenBank/DDBJ whole genome shotgun (WGS) entry which is preliminary data.</text>
</comment>
<feature type="transmembrane region" description="Helical" evidence="6">
    <location>
        <begin position="175"/>
        <end position="194"/>
    </location>
</feature>
<dbReference type="EMBL" id="LGRB01000016">
    <property type="protein sequence ID" value="OCT46136.1"/>
    <property type="molecule type" value="Genomic_DNA"/>
</dbReference>
<evidence type="ECO:0000256" key="1">
    <source>
        <dbReference type="ARBA" id="ARBA00004141"/>
    </source>
</evidence>
<evidence type="ECO:0000313" key="7">
    <source>
        <dbReference type="EMBL" id="OCT46136.1"/>
    </source>
</evidence>
<feature type="transmembrane region" description="Helical" evidence="6">
    <location>
        <begin position="108"/>
        <end position="125"/>
    </location>
</feature>
<name>A0A1C1CCD6_9EURO</name>
<dbReference type="GO" id="GO:0022857">
    <property type="term" value="F:transmembrane transporter activity"/>
    <property type="evidence" value="ECO:0007669"/>
    <property type="project" value="InterPro"/>
</dbReference>
<evidence type="ECO:0000256" key="4">
    <source>
        <dbReference type="ARBA" id="ARBA00023136"/>
    </source>
</evidence>
<feature type="compositionally biased region" description="Polar residues" evidence="5">
    <location>
        <begin position="290"/>
        <end position="299"/>
    </location>
</feature>
<dbReference type="Gene3D" id="1.20.1250.20">
    <property type="entry name" value="MFS general substrate transporter like domains"/>
    <property type="match status" value="1"/>
</dbReference>
<feature type="region of interest" description="Disordered" evidence="5">
    <location>
        <begin position="234"/>
        <end position="316"/>
    </location>
</feature>
<evidence type="ECO:0000256" key="5">
    <source>
        <dbReference type="SAM" id="MobiDB-lite"/>
    </source>
</evidence>
<feature type="transmembrane region" description="Helical" evidence="6">
    <location>
        <begin position="439"/>
        <end position="462"/>
    </location>
</feature>
<dbReference type="VEuPathDB" id="FungiDB:G647_09380"/>
<feature type="compositionally biased region" description="Basic and acidic residues" evidence="5">
    <location>
        <begin position="305"/>
        <end position="316"/>
    </location>
</feature>
<sequence>MSAAASDDTGSRLAEATVSGCGLPPDRVKMLLMPSDLKKARIITVIACTVTALACGSNYGYSIWGPSFATRLKLTATDSNLIGNLGNFGMYAFGIPSGMMVDAKGPRWGLALGIVLFGAGYYPIAKAYEAGPGHYSVPLICVFSFLTGAGSCSAFTASIKAAALNYPESRGTATAFPLAAFGLSALFFAALAQILPGGTYNFLILLATGTVLLPLLSFPFVRVFPHHTYQHVPEHEHQVLHRTRSSGSRPSPRYEEPGAPKTHSSNARGDDESFSSDPDSHHTGDEGASLLSNTSTQEQAAEDLEASKHLESDRNHEHPHLDVRGFALLPHPEFWQLFIMMGLLTGVGLMTINNIGNDALALWKHADPTTPVSFIEARQAMHVSILSFCSFSGRLLSGIGSDMLVSKLNRSRFWCLFASALIFCVTQIVATNVSDPHYLVLVSSLTGIAYGILFGVYPSLVAHCFGVHGLSQNWGTMTLAPVVSGNVFNLLYGKIYDAHSVKNDQEGHMECLLGNQCYRSAYWVTFGAAVLGVLCCGWSIWHENQMHKGKAKEERGGHERIA</sequence>
<feature type="transmembrane region" description="Helical" evidence="6">
    <location>
        <begin position="413"/>
        <end position="433"/>
    </location>
</feature>
<feature type="transmembrane region" description="Helical" evidence="6">
    <location>
        <begin position="40"/>
        <end position="61"/>
    </location>
</feature>
<dbReference type="Proteomes" id="UP000094526">
    <property type="component" value="Unassembled WGS sequence"/>
</dbReference>
<dbReference type="Pfam" id="PF07690">
    <property type="entry name" value="MFS_1"/>
    <property type="match status" value="1"/>
</dbReference>
<dbReference type="OrthoDB" id="410267at2759"/>
<dbReference type="GO" id="GO:0000329">
    <property type="term" value="C:fungal-type vacuole membrane"/>
    <property type="evidence" value="ECO:0007669"/>
    <property type="project" value="TreeGrafter"/>
</dbReference>
<protein>
    <submittedName>
        <fullName evidence="7">MFS transporter</fullName>
    </submittedName>
</protein>
<organism evidence="7 8">
    <name type="scientific">Cladophialophora carrionii</name>
    <dbReference type="NCBI Taxonomy" id="86049"/>
    <lineage>
        <taxon>Eukaryota</taxon>
        <taxon>Fungi</taxon>
        <taxon>Dikarya</taxon>
        <taxon>Ascomycota</taxon>
        <taxon>Pezizomycotina</taxon>
        <taxon>Eurotiomycetes</taxon>
        <taxon>Chaetothyriomycetidae</taxon>
        <taxon>Chaetothyriales</taxon>
        <taxon>Herpotrichiellaceae</taxon>
        <taxon>Cladophialophora</taxon>
    </lineage>
</organism>
<accession>A0A1C1CCD6</accession>
<feature type="transmembrane region" description="Helical" evidence="6">
    <location>
        <begin position="334"/>
        <end position="352"/>
    </location>
</feature>
<gene>
    <name evidence="7" type="ORF">CLCR_01103</name>
</gene>
<dbReference type="STRING" id="86049.A0A1C1CCD6"/>
<evidence type="ECO:0000256" key="3">
    <source>
        <dbReference type="ARBA" id="ARBA00022989"/>
    </source>
</evidence>
<evidence type="ECO:0000256" key="2">
    <source>
        <dbReference type="ARBA" id="ARBA00022692"/>
    </source>
</evidence>
<proteinExistence type="predicted"/>
<keyword evidence="3 6" id="KW-1133">Transmembrane helix</keyword>
<keyword evidence="4 6" id="KW-0472">Membrane</keyword>
<feature type="transmembrane region" description="Helical" evidence="6">
    <location>
        <begin position="522"/>
        <end position="541"/>
    </location>
</feature>
<feature type="transmembrane region" description="Helical" evidence="6">
    <location>
        <begin position="81"/>
        <end position="101"/>
    </location>
</feature>
<dbReference type="SUPFAM" id="SSF103473">
    <property type="entry name" value="MFS general substrate transporter"/>
    <property type="match status" value="1"/>
</dbReference>
<evidence type="ECO:0000313" key="8">
    <source>
        <dbReference type="Proteomes" id="UP000094526"/>
    </source>
</evidence>
<dbReference type="InterPro" id="IPR036259">
    <property type="entry name" value="MFS_trans_sf"/>
</dbReference>
<reference evidence="8" key="1">
    <citation type="submission" date="2015-07" db="EMBL/GenBank/DDBJ databases">
        <authorList>
            <person name="Teixeira M.M."/>
            <person name="Souza R.C."/>
            <person name="Almeida L.G."/>
            <person name="Vicente V.A."/>
            <person name="de Hoog S."/>
            <person name="Bocca A.L."/>
            <person name="de Almeida S.R."/>
            <person name="Vasconcelos A.T."/>
            <person name="Felipe M.S."/>
        </authorList>
    </citation>
    <scope>NUCLEOTIDE SEQUENCE [LARGE SCALE GENOMIC DNA]</scope>
    <source>
        <strain evidence="8">KSF</strain>
    </source>
</reference>
<feature type="transmembrane region" description="Helical" evidence="6">
    <location>
        <begin position="200"/>
        <end position="221"/>
    </location>
</feature>
<dbReference type="PANTHER" id="PTHR21576">
    <property type="entry name" value="UNCHARACTERIZED NODULIN-LIKE PROTEIN"/>
    <property type="match status" value="1"/>
</dbReference>
<dbReference type="InterPro" id="IPR011701">
    <property type="entry name" value="MFS"/>
</dbReference>
<dbReference type="AlphaFoldDB" id="A0A1C1CCD6"/>
<dbReference type="PANTHER" id="PTHR21576:SF158">
    <property type="entry name" value="RIBOSOMAL RNA-PROCESSING PROTEIN 12-LIKE CONSERVED DOMAIN-CONTAINING PROTEIN"/>
    <property type="match status" value="1"/>
</dbReference>
<comment type="subcellular location">
    <subcellularLocation>
        <location evidence="1">Membrane</location>
        <topology evidence="1">Multi-pass membrane protein</topology>
    </subcellularLocation>
</comment>
<evidence type="ECO:0000256" key="6">
    <source>
        <dbReference type="SAM" id="Phobius"/>
    </source>
</evidence>
<dbReference type="VEuPathDB" id="FungiDB:CLCR_01103"/>
<keyword evidence="8" id="KW-1185">Reference proteome</keyword>